<dbReference type="Gene3D" id="1.25.40.420">
    <property type="match status" value="1"/>
</dbReference>
<dbReference type="SUPFAM" id="SSF49599">
    <property type="entry name" value="TRAF domain-like"/>
    <property type="match status" value="1"/>
</dbReference>
<dbReference type="Pfam" id="PF22486">
    <property type="entry name" value="MATH_2"/>
    <property type="match status" value="1"/>
</dbReference>
<feature type="domain" description="MATH" evidence="2">
    <location>
        <begin position="10"/>
        <end position="140"/>
    </location>
</feature>
<dbReference type="PROSITE" id="PS50144">
    <property type="entry name" value="MATH"/>
    <property type="match status" value="1"/>
</dbReference>
<name>A0A4Y2D5F3_ARAVE</name>
<evidence type="ECO:0000313" key="3">
    <source>
        <dbReference type="EMBL" id="GBM11960.1"/>
    </source>
</evidence>
<dbReference type="AlphaFoldDB" id="A0A4Y2D5F3"/>
<dbReference type="GO" id="GO:0030163">
    <property type="term" value="P:protein catabolic process"/>
    <property type="evidence" value="ECO:0007669"/>
    <property type="project" value="UniProtKB-ARBA"/>
</dbReference>
<dbReference type="EMBL" id="BGPR01000306">
    <property type="protein sequence ID" value="GBM11960.1"/>
    <property type="molecule type" value="Genomic_DNA"/>
</dbReference>
<dbReference type="SUPFAM" id="SSF54695">
    <property type="entry name" value="POZ domain"/>
    <property type="match status" value="1"/>
</dbReference>
<dbReference type="Proteomes" id="UP000499080">
    <property type="component" value="Unassembled WGS sequence"/>
</dbReference>
<feature type="domain" description="BTB" evidence="1">
    <location>
        <begin position="343"/>
        <end position="410"/>
    </location>
</feature>
<dbReference type="PROSITE" id="PS50097">
    <property type="entry name" value="BTB"/>
    <property type="match status" value="1"/>
</dbReference>
<dbReference type="Gene3D" id="3.30.710.10">
    <property type="entry name" value="Potassium Channel Kv1.1, Chain A"/>
    <property type="match status" value="1"/>
</dbReference>
<dbReference type="OrthoDB" id="6359816at2759"/>
<dbReference type="PANTHER" id="PTHR24413">
    <property type="entry name" value="SPECKLE-TYPE POZ PROTEIN"/>
    <property type="match status" value="1"/>
</dbReference>
<comment type="caution">
    <text evidence="3">The sequence shown here is derived from an EMBL/GenBank/DDBJ whole genome shotgun (WGS) entry which is preliminary data.</text>
</comment>
<dbReference type="InterPro" id="IPR000210">
    <property type="entry name" value="BTB/POZ_dom"/>
</dbReference>
<dbReference type="CDD" id="cd18186">
    <property type="entry name" value="BTB_POZ_ZBTB_KLHL-like"/>
    <property type="match status" value="1"/>
</dbReference>
<evidence type="ECO:0000259" key="2">
    <source>
        <dbReference type="PROSITE" id="PS50144"/>
    </source>
</evidence>
<evidence type="ECO:0000313" key="4">
    <source>
        <dbReference type="Proteomes" id="UP000499080"/>
    </source>
</evidence>
<dbReference type="InterPro" id="IPR002083">
    <property type="entry name" value="MATH/TRAF_dom"/>
</dbReference>
<evidence type="ECO:0000259" key="1">
    <source>
        <dbReference type="PROSITE" id="PS50097"/>
    </source>
</evidence>
<dbReference type="Pfam" id="PF00651">
    <property type="entry name" value="BTB"/>
    <property type="match status" value="1"/>
</dbReference>
<dbReference type="SMART" id="SM00225">
    <property type="entry name" value="BTB"/>
    <property type="match status" value="1"/>
</dbReference>
<gene>
    <name evidence="3" type="primary">spop_126</name>
    <name evidence="3" type="ORF">AVEN_209649_1</name>
</gene>
<reference evidence="3 4" key="1">
    <citation type="journal article" date="2019" name="Sci. Rep.">
        <title>Orb-weaving spider Araneus ventricosus genome elucidates the spidroin gene catalogue.</title>
        <authorList>
            <person name="Kono N."/>
            <person name="Nakamura H."/>
            <person name="Ohtoshi R."/>
            <person name="Moran D.A.P."/>
            <person name="Shinohara A."/>
            <person name="Yoshida Y."/>
            <person name="Fujiwara M."/>
            <person name="Mori M."/>
            <person name="Tomita M."/>
            <person name="Arakawa K."/>
        </authorList>
    </citation>
    <scope>NUCLEOTIDE SEQUENCE [LARGE SCALE GENOMIC DNA]</scope>
</reference>
<organism evidence="3 4">
    <name type="scientific">Araneus ventricosus</name>
    <name type="common">Orbweaver spider</name>
    <name type="synonym">Epeira ventricosa</name>
    <dbReference type="NCBI Taxonomy" id="182803"/>
    <lineage>
        <taxon>Eukaryota</taxon>
        <taxon>Metazoa</taxon>
        <taxon>Ecdysozoa</taxon>
        <taxon>Arthropoda</taxon>
        <taxon>Chelicerata</taxon>
        <taxon>Arachnida</taxon>
        <taxon>Araneae</taxon>
        <taxon>Araneomorphae</taxon>
        <taxon>Entelegynae</taxon>
        <taxon>Araneoidea</taxon>
        <taxon>Araneidae</taxon>
        <taxon>Araneus</taxon>
    </lineage>
</organism>
<keyword evidence="4" id="KW-1185">Reference proteome</keyword>
<accession>A0A4Y2D5F3</accession>
<sequence length="491" mass="56476">MASKESEEKCFTFMWKLENISYCLQKKGERIESLSFVVDAIDETKWTLWLYPRGARDGNYIGYFLMRDADSKGAAKVEIKYELAFTAKDGSVLISNPILKQDFSKDAVFGNPEFQTRDNVFISRRSVFLSQDTLRVRCKIWKSAGEMTEDVRCTSRTHIGVEKRSFLFTVKNFSTLEPEKKCTYQIKSVENDAPLISVDLSLTGGLSSEEIIRFELSLHDQTIKFATLQLYLIDASGNRVECNHDEFCFDSPVKYQQFTFFFTKKKLLAKKSIYLPYDILSLHWEWAFSKGVVLEETEEVQYGSSTSENKIPGLKNVNNEKMVPLSHTFDEKLKSFYDKQFLCDVKLKTNTGIFPAHKIILSASSTVFEAMFSNDMKEKDSNCVNIKDLSDDTISRILLYIYTSRMEDVTWESASQLYVAADKYAILSLRNVCSSYLKDNLYPSNACEVLLLADFHGDGELKQSAQDYILKYDEDIINSDEWKLLMKLMDS</sequence>
<dbReference type="InterPro" id="IPR011333">
    <property type="entry name" value="SKP1/BTB/POZ_sf"/>
</dbReference>
<dbReference type="InterPro" id="IPR008974">
    <property type="entry name" value="TRAF-like"/>
</dbReference>
<protein>
    <submittedName>
        <fullName evidence="3">Speckle-type POZ protein</fullName>
    </submittedName>
</protein>
<dbReference type="Gene3D" id="2.60.210.10">
    <property type="entry name" value="Apoptosis, Tumor Necrosis Factor Receptor Associated Protein 2, Chain A"/>
    <property type="match status" value="1"/>
</dbReference>
<proteinExistence type="predicted"/>